<sequence>MTDTTPILDQLHSFITQENLNLRRLAELAEINPGTLSSIFNNNKTLTVDHLDRITAVMKLPEGYFYEQYIRDFLSTKAPDWRRVRPFLYRCMELDKLDCIKQVVDLLMENLMYAPMLFEAAEDFFQQGKHAAAAILYESVASGEKHQHSERLALCQYRLFSIRLGDDQEQNYRAAVQFEPFVDRLDEIDQLDALKDVINTYRSLYRWDKVEELAKKLEYIGKIQYQLAQSSGGRERKSQKKTKRPLFTYIASAFLLRATVYEIRGNYELALQYVNAYLDLSWVKESDPETIYWINKYKQWAQANIYAYKLLSGDTSVLYDYVDFVESLEDEIMPALVNILEAANIYNINVDDIILKFESHITDYLQVQRLISVYSNLVMSNAFADFLHDLAYYYLHRYIYPVGFKYLLICLEFSLKINKRSSILKTVGLFEHFRHLASSETINSYQNLVNEVYNNEKKKKDSVFSS</sequence>
<gene>
    <name evidence="2" type="ORF">V3851_13240</name>
</gene>
<dbReference type="CDD" id="cd00093">
    <property type="entry name" value="HTH_XRE"/>
    <property type="match status" value="1"/>
</dbReference>
<organism evidence="2 3">
    <name type="scientific">Paenibacillus haidiansis</name>
    <dbReference type="NCBI Taxonomy" id="1574488"/>
    <lineage>
        <taxon>Bacteria</taxon>
        <taxon>Bacillati</taxon>
        <taxon>Bacillota</taxon>
        <taxon>Bacilli</taxon>
        <taxon>Bacillales</taxon>
        <taxon>Paenibacillaceae</taxon>
        <taxon>Paenibacillus</taxon>
    </lineage>
</organism>
<name>A0ABU7VSN8_9BACL</name>
<feature type="domain" description="HTH cro/C1-type" evidence="1">
    <location>
        <begin position="19"/>
        <end position="65"/>
    </location>
</feature>
<dbReference type="PROSITE" id="PS50943">
    <property type="entry name" value="HTH_CROC1"/>
    <property type="match status" value="1"/>
</dbReference>
<dbReference type="Proteomes" id="UP001306950">
    <property type="component" value="Unassembled WGS sequence"/>
</dbReference>
<proteinExistence type="predicted"/>
<reference evidence="2 3" key="1">
    <citation type="submission" date="2024-02" db="EMBL/GenBank/DDBJ databases">
        <title>A nitrogen-fixing paenibacillus bacterium.</title>
        <authorList>
            <person name="Zhang W.L."/>
            <person name="Chen S.F."/>
        </authorList>
    </citation>
    <scope>NUCLEOTIDE SEQUENCE [LARGE SCALE GENOMIC DNA]</scope>
    <source>
        <strain evidence="2 3">M1</strain>
    </source>
</reference>
<dbReference type="EMBL" id="JAZHPZ010000005">
    <property type="protein sequence ID" value="MEF2966800.1"/>
    <property type="molecule type" value="Genomic_DNA"/>
</dbReference>
<accession>A0ABU7VSN8</accession>
<evidence type="ECO:0000313" key="3">
    <source>
        <dbReference type="Proteomes" id="UP001306950"/>
    </source>
</evidence>
<evidence type="ECO:0000259" key="1">
    <source>
        <dbReference type="PROSITE" id="PS50943"/>
    </source>
</evidence>
<dbReference type="Gene3D" id="1.10.260.40">
    <property type="entry name" value="lambda repressor-like DNA-binding domains"/>
    <property type="match status" value="1"/>
</dbReference>
<comment type="caution">
    <text evidence="2">The sequence shown here is derived from an EMBL/GenBank/DDBJ whole genome shotgun (WGS) entry which is preliminary data.</text>
</comment>
<evidence type="ECO:0000313" key="2">
    <source>
        <dbReference type="EMBL" id="MEF2966800.1"/>
    </source>
</evidence>
<dbReference type="InterPro" id="IPR001387">
    <property type="entry name" value="Cro/C1-type_HTH"/>
</dbReference>
<dbReference type="RefSeq" id="WP_331847010.1">
    <property type="nucleotide sequence ID" value="NZ_JAZHPZ010000005.1"/>
</dbReference>
<keyword evidence="3" id="KW-1185">Reference proteome</keyword>
<dbReference type="InterPro" id="IPR010982">
    <property type="entry name" value="Lambda_DNA-bd_dom_sf"/>
</dbReference>
<protein>
    <submittedName>
        <fullName evidence="2">Helix-turn-helix transcriptional regulator</fullName>
    </submittedName>
</protein>
<dbReference type="SUPFAM" id="SSF47413">
    <property type="entry name" value="lambda repressor-like DNA-binding domains"/>
    <property type="match status" value="1"/>
</dbReference>